<keyword evidence="3 7" id="KW-0808">Transferase</keyword>
<dbReference type="Pfam" id="PF00145">
    <property type="entry name" value="DNA_methylase"/>
    <property type="match status" value="1"/>
</dbReference>
<dbReference type="EC" id="2.1.1.37" evidence="1"/>
<dbReference type="GO" id="GO:0003677">
    <property type="term" value="F:DNA binding"/>
    <property type="evidence" value="ECO:0007669"/>
    <property type="project" value="TreeGrafter"/>
</dbReference>
<dbReference type="InterPro" id="IPR029063">
    <property type="entry name" value="SAM-dependent_MTases_sf"/>
</dbReference>
<name>A0A2X0RD37_9PROT</name>
<dbReference type="GO" id="GO:0009307">
    <property type="term" value="P:DNA restriction-modification system"/>
    <property type="evidence" value="ECO:0007669"/>
    <property type="project" value="UniProtKB-KW"/>
</dbReference>
<dbReference type="GO" id="GO:0003886">
    <property type="term" value="F:DNA (cytosine-5-)-methyltransferase activity"/>
    <property type="evidence" value="ECO:0007669"/>
    <property type="project" value="UniProtKB-EC"/>
</dbReference>
<feature type="active site" evidence="7">
    <location>
        <position position="121"/>
    </location>
</feature>
<sequence length="368" mass="40925">MHTIIQPGSDLHQLTQNPLKADVINTSINNLHISQAQPLPHIISLFCGAGGLDLGFYQEDFKISLAIDISSAAIRTHKRNFDNTHSVAADLTDLGPNGVLQLVKAQIPIKSRIGIIGGPPCQGFSRANSKSTTNDPRNQLPTKYLEIVEHLKKHFSVEFVVFENVLGIKDKKHAATYCSILNGLNILGFNVAENELCSLDFGVPQNRNRVVLSAMRKWRGYSKVEPLKNTGLTTVRSAIGNLPPPAFFSPKLNPNDIPVHRNHWTMRPKSPRFHNPEMFNKATHSRSFKRLSWDKPSPTIAFGHREIHVHPNGTRRLSIYEAMLLQGFPKEFVLEGNLSEQVEQISNAVPPPLARSIAFAIKRSLSGL</sequence>
<keyword evidence="5" id="KW-0680">Restriction system</keyword>
<dbReference type="EMBL" id="LS423452">
    <property type="protein sequence ID" value="SPS05554.1"/>
    <property type="molecule type" value="Genomic_DNA"/>
</dbReference>
<dbReference type="PROSITE" id="PS51679">
    <property type="entry name" value="SAM_MT_C5"/>
    <property type="match status" value="1"/>
</dbReference>
<organism evidence="9">
    <name type="scientific">Candidatus Nitrotoga fabula</name>
    <dbReference type="NCBI Taxonomy" id="2182327"/>
    <lineage>
        <taxon>Bacteria</taxon>
        <taxon>Pseudomonadati</taxon>
        <taxon>Pseudomonadota</taxon>
        <taxon>Betaproteobacteria</taxon>
        <taxon>Nitrosomonadales</taxon>
        <taxon>Gallionellaceae</taxon>
        <taxon>Candidatus Nitrotoga</taxon>
    </lineage>
</organism>
<evidence type="ECO:0000256" key="5">
    <source>
        <dbReference type="ARBA" id="ARBA00022747"/>
    </source>
</evidence>
<dbReference type="PRINTS" id="PR00105">
    <property type="entry name" value="C5METTRFRASE"/>
</dbReference>
<proteinExistence type="inferred from homology"/>
<dbReference type="REBASE" id="253723">
    <property type="entry name" value="M.NspKNBORF1144P"/>
</dbReference>
<comment type="catalytic activity">
    <reaction evidence="6">
        <text>a 2'-deoxycytidine in DNA + S-adenosyl-L-methionine = a 5-methyl-2'-deoxycytidine in DNA + S-adenosyl-L-homocysteine + H(+)</text>
        <dbReference type="Rhea" id="RHEA:13681"/>
        <dbReference type="Rhea" id="RHEA-COMP:11369"/>
        <dbReference type="Rhea" id="RHEA-COMP:11370"/>
        <dbReference type="ChEBI" id="CHEBI:15378"/>
        <dbReference type="ChEBI" id="CHEBI:57856"/>
        <dbReference type="ChEBI" id="CHEBI:59789"/>
        <dbReference type="ChEBI" id="CHEBI:85452"/>
        <dbReference type="ChEBI" id="CHEBI:85454"/>
        <dbReference type="EC" id="2.1.1.37"/>
    </reaction>
</comment>
<dbReference type="SUPFAM" id="SSF53335">
    <property type="entry name" value="S-adenosyl-L-methionine-dependent methyltransferases"/>
    <property type="match status" value="1"/>
</dbReference>
<dbReference type="InterPro" id="IPR050390">
    <property type="entry name" value="C5-Methyltransferase"/>
</dbReference>
<dbReference type="GO" id="GO:0032259">
    <property type="term" value="P:methylation"/>
    <property type="evidence" value="ECO:0007669"/>
    <property type="project" value="UniProtKB-KW"/>
</dbReference>
<dbReference type="AlphaFoldDB" id="A0A2X0RD37"/>
<evidence type="ECO:0000256" key="1">
    <source>
        <dbReference type="ARBA" id="ARBA00011975"/>
    </source>
</evidence>
<dbReference type="PANTHER" id="PTHR10629">
    <property type="entry name" value="CYTOSINE-SPECIFIC METHYLTRANSFERASE"/>
    <property type="match status" value="1"/>
</dbReference>
<accession>A0A2X0RD37</accession>
<evidence type="ECO:0000256" key="8">
    <source>
        <dbReference type="RuleBase" id="RU000416"/>
    </source>
</evidence>
<keyword evidence="2 7" id="KW-0489">Methyltransferase</keyword>
<dbReference type="GO" id="GO:0044027">
    <property type="term" value="P:negative regulation of gene expression via chromosomal CpG island methylation"/>
    <property type="evidence" value="ECO:0007669"/>
    <property type="project" value="TreeGrafter"/>
</dbReference>
<protein>
    <recommendedName>
        <fullName evidence="1">DNA (cytosine-5-)-methyltransferase</fullName>
        <ecNumber evidence="1">2.1.1.37</ecNumber>
    </recommendedName>
</protein>
<evidence type="ECO:0000256" key="4">
    <source>
        <dbReference type="ARBA" id="ARBA00022691"/>
    </source>
</evidence>
<evidence type="ECO:0000313" key="9">
    <source>
        <dbReference type="EMBL" id="SPS05554.1"/>
    </source>
</evidence>
<evidence type="ECO:0000256" key="2">
    <source>
        <dbReference type="ARBA" id="ARBA00022603"/>
    </source>
</evidence>
<keyword evidence="4 7" id="KW-0949">S-adenosyl-L-methionine</keyword>
<gene>
    <name evidence="9" type="ORF">NITFAB_1144</name>
</gene>
<reference evidence="9" key="1">
    <citation type="submission" date="2018-05" db="EMBL/GenBank/DDBJ databases">
        <authorList>
            <person name="Lanie J.A."/>
            <person name="Ng W.-L."/>
            <person name="Kazmierczak K.M."/>
            <person name="Andrzejewski T.M."/>
            <person name="Davidsen T.M."/>
            <person name="Wayne K.J."/>
            <person name="Tettelin H."/>
            <person name="Glass J.I."/>
            <person name="Rusch D."/>
            <person name="Podicherti R."/>
            <person name="Tsui H.-C.T."/>
            <person name="Winkler M.E."/>
        </authorList>
    </citation>
    <scope>NUCLEOTIDE SEQUENCE</scope>
    <source>
        <strain evidence="9">KNB</strain>
    </source>
</reference>
<evidence type="ECO:0000256" key="3">
    <source>
        <dbReference type="ARBA" id="ARBA00022679"/>
    </source>
</evidence>
<dbReference type="PANTHER" id="PTHR10629:SF52">
    <property type="entry name" value="DNA (CYTOSINE-5)-METHYLTRANSFERASE 1"/>
    <property type="match status" value="1"/>
</dbReference>
<evidence type="ECO:0000256" key="6">
    <source>
        <dbReference type="ARBA" id="ARBA00047422"/>
    </source>
</evidence>
<dbReference type="InterPro" id="IPR001525">
    <property type="entry name" value="C5_MeTfrase"/>
</dbReference>
<evidence type="ECO:0000256" key="7">
    <source>
        <dbReference type="PROSITE-ProRule" id="PRU01016"/>
    </source>
</evidence>
<dbReference type="Gene3D" id="3.40.50.150">
    <property type="entry name" value="Vaccinia Virus protein VP39"/>
    <property type="match status" value="1"/>
</dbReference>
<dbReference type="NCBIfam" id="TIGR00675">
    <property type="entry name" value="dcm"/>
    <property type="match status" value="1"/>
</dbReference>
<comment type="similarity">
    <text evidence="7 8">Belongs to the class I-like SAM-binding methyltransferase superfamily. C5-methyltransferase family.</text>
</comment>
<dbReference type="Gene3D" id="3.90.120.10">
    <property type="entry name" value="DNA Methylase, subunit A, domain 2"/>
    <property type="match status" value="1"/>
</dbReference>